<dbReference type="OrthoDB" id="958273at2"/>
<organism evidence="6 7">
    <name type="scientific">Salibaculum griseiflavum</name>
    <dbReference type="NCBI Taxonomy" id="1914409"/>
    <lineage>
        <taxon>Bacteria</taxon>
        <taxon>Pseudomonadati</taxon>
        <taxon>Pseudomonadota</taxon>
        <taxon>Alphaproteobacteria</taxon>
        <taxon>Rhodobacterales</taxon>
        <taxon>Roseobacteraceae</taxon>
        <taxon>Salibaculum</taxon>
    </lineage>
</organism>
<evidence type="ECO:0000256" key="1">
    <source>
        <dbReference type="ARBA" id="ARBA00004141"/>
    </source>
</evidence>
<gene>
    <name evidence="6" type="ORF">DFK10_14215</name>
</gene>
<feature type="transmembrane region" description="Helical" evidence="5">
    <location>
        <begin position="262"/>
        <end position="283"/>
    </location>
</feature>
<evidence type="ECO:0000313" key="6">
    <source>
        <dbReference type="EMBL" id="PWG15934.1"/>
    </source>
</evidence>
<feature type="transmembrane region" description="Helical" evidence="5">
    <location>
        <begin position="21"/>
        <end position="42"/>
    </location>
</feature>
<sequence length="325" mass="34619">MTDSMQDVTAEPRLAHFPVTFFAIVMGLLGLTLALHAAAPFWVAAEMVSGLVLLAAVVALGSISLVYLVKALRHPGAIAGEWNHPVKLAFFPTITISLLLLATALLSTAPDLARLIWIAGMIGQGVLTIAVVTGWISHRSFQVGHLTPAWFIPAVGNVIVPVAGVQMGYVETSWLFFAGGMMFWVVLLTLVMNRLVFHDPIPARLFPTMVILIAPPSVAFVAYLQLVGTVDGVARVLIYAAYIFAALVVAQVPKLARLPFALSWWALSFPLAALAIASFRFAALEGTQAHLVIGFGVLAVLALVVIGLIGRTGLAIARGEICRPE</sequence>
<reference evidence="7" key="1">
    <citation type="submission" date="2018-05" db="EMBL/GenBank/DDBJ databases">
        <authorList>
            <person name="Du Z."/>
            <person name="Wang X."/>
        </authorList>
    </citation>
    <scope>NUCLEOTIDE SEQUENCE [LARGE SCALE GENOMIC DNA]</scope>
    <source>
        <strain evidence="7">WDS4C29</strain>
    </source>
</reference>
<feature type="transmembrane region" description="Helical" evidence="5">
    <location>
        <begin position="149"/>
        <end position="168"/>
    </location>
</feature>
<feature type="transmembrane region" description="Helical" evidence="5">
    <location>
        <begin position="205"/>
        <end position="226"/>
    </location>
</feature>
<feature type="transmembrane region" description="Helical" evidence="5">
    <location>
        <begin position="174"/>
        <end position="193"/>
    </location>
</feature>
<dbReference type="Proteomes" id="UP000245293">
    <property type="component" value="Unassembled WGS sequence"/>
</dbReference>
<dbReference type="CDD" id="cd09323">
    <property type="entry name" value="TDT_SLAC1_like"/>
    <property type="match status" value="1"/>
</dbReference>
<dbReference type="InterPro" id="IPR052951">
    <property type="entry name" value="Tellurite_res_ion_channel"/>
</dbReference>
<dbReference type="RefSeq" id="WP_109389697.1">
    <property type="nucleotide sequence ID" value="NZ_QETF01000020.1"/>
</dbReference>
<comment type="caution">
    <text evidence="6">The sequence shown here is derived from an EMBL/GenBank/DDBJ whole genome shotgun (WGS) entry which is preliminary data.</text>
</comment>
<dbReference type="PANTHER" id="PTHR37955:SF1">
    <property type="entry name" value="DEP DOMAIN-CONTAINING PROTEIN"/>
    <property type="match status" value="1"/>
</dbReference>
<dbReference type="GO" id="GO:0046583">
    <property type="term" value="F:monoatomic cation efflux transmembrane transporter activity"/>
    <property type="evidence" value="ECO:0007669"/>
    <property type="project" value="TreeGrafter"/>
</dbReference>
<feature type="transmembrane region" description="Helical" evidence="5">
    <location>
        <begin position="48"/>
        <end position="69"/>
    </location>
</feature>
<evidence type="ECO:0000256" key="3">
    <source>
        <dbReference type="ARBA" id="ARBA00022989"/>
    </source>
</evidence>
<evidence type="ECO:0000256" key="4">
    <source>
        <dbReference type="ARBA" id="ARBA00023136"/>
    </source>
</evidence>
<dbReference type="AlphaFoldDB" id="A0A2V1P262"/>
<keyword evidence="7" id="KW-1185">Reference proteome</keyword>
<evidence type="ECO:0000256" key="2">
    <source>
        <dbReference type="ARBA" id="ARBA00022692"/>
    </source>
</evidence>
<keyword evidence="4 5" id="KW-0472">Membrane</keyword>
<dbReference type="EMBL" id="QETF01000020">
    <property type="protein sequence ID" value="PWG15934.1"/>
    <property type="molecule type" value="Genomic_DNA"/>
</dbReference>
<dbReference type="Pfam" id="PF03595">
    <property type="entry name" value="SLAC1"/>
    <property type="match status" value="1"/>
</dbReference>
<feature type="transmembrane region" description="Helical" evidence="5">
    <location>
        <begin position="232"/>
        <end position="250"/>
    </location>
</feature>
<comment type="subcellular location">
    <subcellularLocation>
        <location evidence="1">Membrane</location>
        <topology evidence="1">Multi-pass membrane protein</topology>
    </subcellularLocation>
</comment>
<proteinExistence type="predicted"/>
<keyword evidence="3 5" id="KW-1133">Transmembrane helix</keyword>
<feature type="transmembrane region" description="Helical" evidence="5">
    <location>
        <begin position="115"/>
        <end position="137"/>
    </location>
</feature>
<protein>
    <submittedName>
        <fullName evidence="6">C4-dicarboxylate ABC transporter</fullName>
    </submittedName>
</protein>
<name>A0A2V1P262_9RHOB</name>
<feature type="transmembrane region" description="Helical" evidence="5">
    <location>
        <begin position="89"/>
        <end position="109"/>
    </location>
</feature>
<dbReference type="Gene3D" id="1.50.10.150">
    <property type="entry name" value="Voltage-dependent anion channel"/>
    <property type="match status" value="1"/>
</dbReference>
<dbReference type="InterPro" id="IPR004695">
    <property type="entry name" value="SLAC1/Mae1/Ssu1/TehA"/>
</dbReference>
<keyword evidence="2 5" id="KW-0812">Transmembrane</keyword>
<evidence type="ECO:0000313" key="7">
    <source>
        <dbReference type="Proteomes" id="UP000245293"/>
    </source>
</evidence>
<dbReference type="PANTHER" id="PTHR37955">
    <property type="entry name" value="TELLURITE RESISTANCE PROTEIN TEHA"/>
    <property type="match status" value="1"/>
</dbReference>
<dbReference type="InterPro" id="IPR038665">
    <property type="entry name" value="Voltage-dep_anion_channel_sf"/>
</dbReference>
<accession>A0A2V1P262</accession>
<evidence type="ECO:0000256" key="5">
    <source>
        <dbReference type="SAM" id="Phobius"/>
    </source>
</evidence>
<feature type="transmembrane region" description="Helical" evidence="5">
    <location>
        <begin position="289"/>
        <end position="309"/>
    </location>
</feature>
<dbReference type="GO" id="GO:0005886">
    <property type="term" value="C:plasma membrane"/>
    <property type="evidence" value="ECO:0007669"/>
    <property type="project" value="TreeGrafter"/>
</dbReference>